<organism evidence="4 5">
    <name type="scientific">Candidatus Gottesmanbacteria bacterium RIFCSPLOWO2_01_FULL_46_9</name>
    <dbReference type="NCBI Taxonomy" id="1798394"/>
    <lineage>
        <taxon>Bacteria</taxon>
        <taxon>Candidatus Gottesmaniibacteriota</taxon>
    </lineage>
</organism>
<evidence type="ECO:0000256" key="1">
    <source>
        <dbReference type="ARBA" id="ARBA00022679"/>
    </source>
</evidence>
<dbReference type="InterPro" id="IPR014729">
    <property type="entry name" value="Rossmann-like_a/b/a_fold"/>
</dbReference>
<dbReference type="EMBL" id="MFJX01000009">
    <property type="protein sequence ID" value="OGG31497.1"/>
    <property type="molecule type" value="Genomic_DNA"/>
</dbReference>
<dbReference type="InterPro" id="IPR050385">
    <property type="entry name" value="Archaeal_FAD_synthase"/>
</dbReference>
<dbReference type="SUPFAM" id="SSF52374">
    <property type="entry name" value="Nucleotidylyl transferase"/>
    <property type="match status" value="1"/>
</dbReference>
<dbReference type="PANTHER" id="PTHR43793">
    <property type="entry name" value="FAD SYNTHASE"/>
    <property type="match status" value="1"/>
</dbReference>
<sequence>MNEKNVVLVGGCFDFIHFGHISFLSQAKAFGNYLIVALESDENVHHTKGDSRPIHTQAQRKQMLEALSVVDEVIALPPMNTDAQYANLVSKIHPQIIATTEGDPIIEKKQQQTEAIGARLVVIPKIHTPSTSQLAKLLELE</sequence>
<evidence type="ECO:0000256" key="2">
    <source>
        <dbReference type="ARBA" id="ARBA00022695"/>
    </source>
</evidence>
<keyword evidence="1" id="KW-0808">Transferase</keyword>
<dbReference type="Proteomes" id="UP000176450">
    <property type="component" value="Unassembled WGS sequence"/>
</dbReference>
<name>A0A1F6B4P9_9BACT</name>
<dbReference type="AlphaFoldDB" id="A0A1F6B4P9"/>
<evidence type="ECO:0000313" key="5">
    <source>
        <dbReference type="Proteomes" id="UP000176450"/>
    </source>
</evidence>
<dbReference type="NCBIfam" id="TIGR00125">
    <property type="entry name" value="cyt_tran_rel"/>
    <property type="match status" value="1"/>
</dbReference>
<dbReference type="Gene3D" id="3.40.50.620">
    <property type="entry name" value="HUPs"/>
    <property type="match status" value="1"/>
</dbReference>
<dbReference type="Pfam" id="PF01467">
    <property type="entry name" value="CTP_transf_like"/>
    <property type="match status" value="1"/>
</dbReference>
<comment type="caution">
    <text evidence="4">The sequence shown here is derived from an EMBL/GenBank/DDBJ whole genome shotgun (WGS) entry which is preliminary data.</text>
</comment>
<proteinExistence type="predicted"/>
<dbReference type="PANTHER" id="PTHR43793:SF1">
    <property type="entry name" value="FAD SYNTHASE"/>
    <property type="match status" value="1"/>
</dbReference>
<feature type="domain" description="Cytidyltransferase-like" evidence="3">
    <location>
        <begin position="8"/>
        <end position="99"/>
    </location>
</feature>
<evidence type="ECO:0000313" key="4">
    <source>
        <dbReference type="EMBL" id="OGG31497.1"/>
    </source>
</evidence>
<gene>
    <name evidence="4" type="ORF">A3A63_01770</name>
</gene>
<keyword evidence="2" id="KW-0548">Nucleotidyltransferase</keyword>
<dbReference type="GO" id="GO:0016779">
    <property type="term" value="F:nucleotidyltransferase activity"/>
    <property type="evidence" value="ECO:0007669"/>
    <property type="project" value="UniProtKB-KW"/>
</dbReference>
<accession>A0A1F6B4P9</accession>
<reference evidence="4 5" key="1">
    <citation type="journal article" date="2016" name="Nat. Commun.">
        <title>Thousands of microbial genomes shed light on interconnected biogeochemical processes in an aquifer system.</title>
        <authorList>
            <person name="Anantharaman K."/>
            <person name="Brown C.T."/>
            <person name="Hug L.A."/>
            <person name="Sharon I."/>
            <person name="Castelle C.J."/>
            <person name="Probst A.J."/>
            <person name="Thomas B.C."/>
            <person name="Singh A."/>
            <person name="Wilkins M.J."/>
            <person name="Karaoz U."/>
            <person name="Brodie E.L."/>
            <person name="Williams K.H."/>
            <person name="Hubbard S.S."/>
            <person name="Banfield J.F."/>
        </authorList>
    </citation>
    <scope>NUCLEOTIDE SEQUENCE [LARGE SCALE GENOMIC DNA]</scope>
</reference>
<protein>
    <recommendedName>
        <fullName evidence="3">Cytidyltransferase-like domain-containing protein</fullName>
    </recommendedName>
</protein>
<evidence type="ECO:0000259" key="3">
    <source>
        <dbReference type="Pfam" id="PF01467"/>
    </source>
</evidence>
<dbReference type="InterPro" id="IPR004821">
    <property type="entry name" value="Cyt_trans-like"/>
</dbReference>